<dbReference type="EMBL" id="PYFQ01000019">
    <property type="protein sequence ID" value="PSK34734.1"/>
    <property type="molecule type" value="Genomic_DNA"/>
</dbReference>
<dbReference type="RefSeq" id="XP_024711620.1">
    <property type="nucleotide sequence ID" value="XM_024860240.1"/>
</dbReference>
<reference evidence="1 2" key="1">
    <citation type="submission" date="2018-03" db="EMBL/GenBank/DDBJ databases">
        <title>Candida pseudohaemulonii genome assembly and annotation.</title>
        <authorList>
            <person name="Munoz J.F."/>
            <person name="Gade L.G."/>
            <person name="Chow N.A."/>
            <person name="Litvintseva A.P."/>
            <person name="Loparev V.N."/>
            <person name="Cuomo C.A."/>
        </authorList>
    </citation>
    <scope>NUCLEOTIDE SEQUENCE [LARGE SCALE GENOMIC DNA]</scope>
    <source>
        <strain evidence="1 2">B12108</strain>
    </source>
</reference>
<dbReference type="AlphaFoldDB" id="A0A2P7YFL1"/>
<name>A0A2P7YFL1_9ASCO</name>
<dbReference type="VEuPathDB" id="FungiDB:C7M61_004927"/>
<protein>
    <submittedName>
        <fullName evidence="1">Uncharacterized protein</fullName>
    </submittedName>
</protein>
<dbReference type="Proteomes" id="UP000241107">
    <property type="component" value="Unassembled WGS sequence"/>
</dbReference>
<dbReference type="GeneID" id="36568314"/>
<accession>A0A2P7YFL1</accession>
<evidence type="ECO:0000313" key="1">
    <source>
        <dbReference type="EMBL" id="PSK34734.1"/>
    </source>
</evidence>
<sequence length="524" mass="60068">MKCYNYYKKQDELLLKDVLSYPHINQDILSFLFLGFRQSKSMKAMIYQNLFDLLLKRDFAVFDETIQRMSSERLVSQRFVKSIQTVQTGSKHNDDVFKRIAELFIIEVGSAGEPFIASSFAVQLLEGKVFLDSNVMERLVLTLAELTSEPSFMAYTIHKLIKLYGHKNLSAATKLGAINGMLKEPYIPFYANHLYDTVKPLMQGDKRLAAVLINLISANTEKGHLCRTIDLWKDLRELFPEVAATDTSLIEKIASRIAEEDIERAADFLETVPEEAKCTSGLLETSISIVGRCQNRYDEFTYLSKHLTAPLSRKALSSLFVSFLRQNNETASDKMLKAIFKTPTGLNPNDFDALISKLLRRGKLEKSLEMCYNTDVHTSKLGYLRVLDHLLLQGNVHQNGFCDHFCRQFKKLSNTDTALHTFTTTMFRHFSKRIKNSVSRTLYISKAYKDAFHKEAGFNFRKLDLPTKFNDFILIDDQNRIACLNIIYKQAIIEQDQVNIKWCLDELKSSGVSLSDIIAHYLKI</sequence>
<gene>
    <name evidence="1" type="ORF">C7M61_004927</name>
</gene>
<comment type="caution">
    <text evidence="1">The sequence shown here is derived from an EMBL/GenBank/DDBJ whole genome shotgun (WGS) entry which is preliminary data.</text>
</comment>
<dbReference type="OrthoDB" id="4079278at2759"/>
<organism evidence="1 2">
    <name type="scientific">Candidozyma pseudohaemuli</name>
    <dbReference type="NCBI Taxonomy" id="418784"/>
    <lineage>
        <taxon>Eukaryota</taxon>
        <taxon>Fungi</taxon>
        <taxon>Dikarya</taxon>
        <taxon>Ascomycota</taxon>
        <taxon>Saccharomycotina</taxon>
        <taxon>Pichiomycetes</taxon>
        <taxon>Metschnikowiaceae</taxon>
        <taxon>Candidozyma</taxon>
    </lineage>
</organism>
<keyword evidence="2" id="KW-1185">Reference proteome</keyword>
<proteinExistence type="predicted"/>
<evidence type="ECO:0000313" key="2">
    <source>
        <dbReference type="Proteomes" id="UP000241107"/>
    </source>
</evidence>